<organism evidence="5 6">
    <name type="scientific">Fusibacter tunisiensis</name>
    <dbReference type="NCBI Taxonomy" id="1008308"/>
    <lineage>
        <taxon>Bacteria</taxon>
        <taxon>Bacillati</taxon>
        <taxon>Bacillota</taxon>
        <taxon>Clostridia</taxon>
        <taxon>Eubacteriales</taxon>
        <taxon>Eubacteriales Family XII. Incertae Sedis</taxon>
        <taxon>Fusibacter</taxon>
    </lineage>
</organism>
<dbReference type="InterPro" id="IPR029066">
    <property type="entry name" value="PLP-binding_barrel"/>
</dbReference>
<dbReference type="SUPFAM" id="SSF51419">
    <property type="entry name" value="PLP-binding barrel"/>
    <property type="match status" value="1"/>
</dbReference>
<evidence type="ECO:0000256" key="1">
    <source>
        <dbReference type="ARBA" id="ARBA00001933"/>
    </source>
</evidence>
<comment type="cofactor">
    <cofactor evidence="1">
        <name>pyridoxal 5'-phosphate</name>
        <dbReference type="ChEBI" id="CHEBI:597326"/>
    </cofactor>
</comment>
<proteinExistence type="predicted"/>
<dbReference type="InterPro" id="IPR000821">
    <property type="entry name" value="Ala_racemase"/>
</dbReference>
<keyword evidence="2" id="KW-0663">Pyridoxal phosphate</keyword>
<dbReference type="PANTHER" id="PTHR30511">
    <property type="entry name" value="ALANINE RACEMASE"/>
    <property type="match status" value="1"/>
</dbReference>
<dbReference type="EMBL" id="JAFBDT010000002">
    <property type="protein sequence ID" value="MBM7560839.1"/>
    <property type="molecule type" value="Genomic_DNA"/>
</dbReference>
<accession>A0ABS2MN73</accession>
<keyword evidence="6" id="KW-1185">Reference proteome</keyword>
<evidence type="ECO:0000259" key="4">
    <source>
        <dbReference type="Pfam" id="PF01168"/>
    </source>
</evidence>
<sequence>MYPELVLYKDRIRANVRAVVGQCKAAGIQVTGVVKGVNGNLDIVKMQLEEGITQIGSSRLHQLEAIKNQFPKARTMLLRIPMLSEIERMVETCDLSLQSELAVLRRANAVSMKKGIRHQVVLMYDVGDLREGFFKVSELLEAALEVEFKLSSLVLAGIGINIGCYGSVKATPEIMHKLVDAAARIEEKIGRKLEIVSGGATSSLPLVVKGEMPEGINHLRIGEGMLTAREVDEFYHAPIKGQYKNALILRAELVEIKEKPTHPIGTLAYDAFGNQPAYDDRGLKVRLILAVGRQDIGSHDRLIPVDPEIELIGSSSDHVIVETKEWRNQYKLGDILEFELLYPAMLYLTESPDVTKTMVGGGL</sequence>
<name>A0ABS2MN73_9FIRM</name>
<keyword evidence="3" id="KW-0413">Isomerase</keyword>
<reference evidence="5 6" key="1">
    <citation type="submission" date="2021-01" db="EMBL/GenBank/DDBJ databases">
        <title>Genomic Encyclopedia of Type Strains, Phase IV (KMG-IV): sequencing the most valuable type-strain genomes for metagenomic binning, comparative biology and taxonomic classification.</title>
        <authorList>
            <person name="Goeker M."/>
        </authorList>
    </citation>
    <scope>NUCLEOTIDE SEQUENCE [LARGE SCALE GENOMIC DNA]</scope>
    <source>
        <strain evidence="5 6">DSM 24436</strain>
    </source>
</reference>
<dbReference type="RefSeq" id="WP_204661588.1">
    <property type="nucleotide sequence ID" value="NZ_JAFBDT010000002.1"/>
</dbReference>
<dbReference type="Gene3D" id="3.20.20.10">
    <property type="entry name" value="Alanine racemase"/>
    <property type="match status" value="1"/>
</dbReference>
<dbReference type="InterPro" id="IPR001608">
    <property type="entry name" value="Ala_racemase_N"/>
</dbReference>
<feature type="domain" description="Alanine racemase N-terminal" evidence="4">
    <location>
        <begin position="10"/>
        <end position="225"/>
    </location>
</feature>
<evidence type="ECO:0000256" key="3">
    <source>
        <dbReference type="ARBA" id="ARBA00023235"/>
    </source>
</evidence>
<comment type="caution">
    <text evidence="5">The sequence shown here is derived from an EMBL/GenBank/DDBJ whole genome shotgun (WGS) entry which is preliminary data.</text>
</comment>
<evidence type="ECO:0000313" key="5">
    <source>
        <dbReference type="EMBL" id="MBM7560839.1"/>
    </source>
</evidence>
<dbReference type="PANTHER" id="PTHR30511:SF3">
    <property type="entry name" value="LYSINE RACEMASE"/>
    <property type="match status" value="1"/>
</dbReference>
<gene>
    <name evidence="5" type="ORF">JOC49_000353</name>
</gene>
<dbReference type="Pfam" id="PF01168">
    <property type="entry name" value="Ala_racemase_N"/>
    <property type="match status" value="1"/>
</dbReference>
<evidence type="ECO:0000256" key="2">
    <source>
        <dbReference type="ARBA" id="ARBA00022898"/>
    </source>
</evidence>
<evidence type="ECO:0000313" key="6">
    <source>
        <dbReference type="Proteomes" id="UP000767854"/>
    </source>
</evidence>
<protein>
    <submittedName>
        <fullName evidence="5">Amino acid racemase</fullName>
    </submittedName>
</protein>
<dbReference type="Proteomes" id="UP000767854">
    <property type="component" value="Unassembled WGS sequence"/>
</dbReference>